<comment type="caution">
    <text evidence="2">The sequence shown here is derived from an EMBL/GenBank/DDBJ whole genome shotgun (WGS) entry which is preliminary data.</text>
</comment>
<dbReference type="EMBL" id="BEGY01000045">
    <property type="protein sequence ID" value="GAX79724.1"/>
    <property type="molecule type" value="Genomic_DNA"/>
</dbReference>
<feature type="region of interest" description="Disordered" evidence="1">
    <location>
        <begin position="162"/>
        <end position="181"/>
    </location>
</feature>
<feature type="compositionally biased region" description="Low complexity" evidence="1">
    <location>
        <begin position="27"/>
        <end position="42"/>
    </location>
</feature>
<protein>
    <submittedName>
        <fullName evidence="2">Uncharacterized protein</fullName>
    </submittedName>
</protein>
<sequence length="485" mass="52593">MLKRIKGVLTIMLATGRRDRKLFGDESSSASPSSSSATAADSVIHNRSKIPKNEDSAMNTSMNTALGGNMMTCSSSSRQVIIPPAGTTTTSSQIVTAHPLSPSPSSTNNHHRRHKLWTLISSSSSLSSSSYSSSAASKSSAVFTCMSSRSAEVHIELIPETSDGLKCSPPSSRMTSDNLDRGQNERAANHVMISNSSLEHNNGAGSTTGRNLNYSSTFASKKQKAYNEVQTDGGGFISISSDDRSSDTSTSESTCTSSLAMSEARSSSASSHHHGEGDGGELQLLGEPASSYIISPWDMALNRRRNASHHEGYYNAESASSHYFCTQEEEEEAVELLTSGLKDLMKARDYLYTMYTMMTSRAAHIASRLNSSKAGTIMSWTESSAGDASEANNNNNNGYNELDRRLESKGYVAASIHKYELAKSLLKEDLPKIRVARVYPDKMSDSQARNALKKRSRLLRSLAEAEDMILDYSTLVVQMMQRSAR</sequence>
<feature type="region of interest" description="Disordered" evidence="1">
    <location>
        <begin position="22"/>
        <end position="59"/>
    </location>
</feature>
<accession>A0A250X9G0</accession>
<evidence type="ECO:0000256" key="1">
    <source>
        <dbReference type="SAM" id="MobiDB-lite"/>
    </source>
</evidence>
<evidence type="ECO:0000313" key="3">
    <source>
        <dbReference type="Proteomes" id="UP000232323"/>
    </source>
</evidence>
<proteinExistence type="predicted"/>
<feature type="region of interest" description="Disordered" evidence="1">
    <location>
        <begin position="237"/>
        <end position="284"/>
    </location>
</feature>
<organism evidence="2 3">
    <name type="scientific">Chlamydomonas eustigma</name>
    <dbReference type="NCBI Taxonomy" id="1157962"/>
    <lineage>
        <taxon>Eukaryota</taxon>
        <taxon>Viridiplantae</taxon>
        <taxon>Chlorophyta</taxon>
        <taxon>core chlorophytes</taxon>
        <taxon>Chlorophyceae</taxon>
        <taxon>CS clade</taxon>
        <taxon>Chlamydomonadales</taxon>
        <taxon>Chlamydomonadaceae</taxon>
        <taxon>Chlamydomonas</taxon>
    </lineage>
</organism>
<keyword evidence="3" id="KW-1185">Reference proteome</keyword>
<dbReference type="Proteomes" id="UP000232323">
    <property type="component" value="Unassembled WGS sequence"/>
</dbReference>
<reference evidence="2 3" key="1">
    <citation type="submission" date="2017-08" db="EMBL/GenBank/DDBJ databases">
        <title>Acidophilic green algal genome provides insights into adaptation to an acidic environment.</title>
        <authorList>
            <person name="Hirooka S."/>
            <person name="Hirose Y."/>
            <person name="Kanesaki Y."/>
            <person name="Higuchi S."/>
            <person name="Fujiwara T."/>
            <person name="Onuma R."/>
            <person name="Era A."/>
            <person name="Ohbayashi R."/>
            <person name="Uzuka A."/>
            <person name="Nozaki H."/>
            <person name="Yoshikawa H."/>
            <person name="Miyagishima S.Y."/>
        </authorList>
    </citation>
    <scope>NUCLEOTIDE SEQUENCE [LARGE SCALE GENOMIC DNA]</scope>
    <source>
        <strain evidence="2 3">NIES-2499</strain>
    </source>
</reference>
<gene>
    <name evidence="2" type="ORF">CEUSTIGMA_g7165.t1</name>
</gene>
<name>A0A250X9G0_9CHLO</name>
<dbReference type="AlphaFoldDB" id="A0A250X9G0"/>
<evidence type="ECO:0000313" key="2">
    <source>
        <dbReference type="EMBL" id="GAX79724.1"/>
    </source>
</evidence>
<feature type="compositionally biased region" description="Low complexity" evidence="1">
    <location>
        <begin position="247"/>
        <end position="270"/>
    </location>
</feature>